<proteinExistence type="predicted"/>
<accession>A0A2T0TGV2</accession>
<comment type="caution">
    <text evidence="1">The sequence shown here is derived from an EMBL/GenBank/DDBJ whole genome shotgun (WGS) entry which is preliminary data.</text>
</comment>
<dbReference type="AlphaFoldDB" id="A0A2T0TGV2"/>
<sequence>MDLLPHRSSTTLLSAPDRDPIAVLAQAVAAAITDLRDAPTSGAGAGAAVDEMLMRFTAAMSPVRARIAELTAAEPGGQLVVVIGYLSKAFTQAAAGDVRATRAALIAASVALLRLTDAEHDAGGPDLPHWRF</sequence>
<protein>
    <submittedName>
        <fullName evidence="1">Uncharacterized protein</fullName>
    </submittedName>
</protein>
<keyword evidence="2" id="KW-1185">Reference proteome</keyword>
<dbReference type="Proteomes" id="UP000239494">
    <property type="component" value="Unassembled WGS sequence"/>
</dbReference>
<gene>
    <name evidence="1" type="ORF">CLV43_102491</name>
</gene>
<reference evidence="1 2" key="1">
    <citation type="submission" date="2018-03" db="EMBL/GenBank/DDBJ databases">
        <title>Genomic Encyclopedia of Archaeal and Bacterial Type Strains, Phase II (KMG-II): from individual species to whole genera.</title>
        <authorList>
            <person name="Goeker M."/>
        </authorList>
    </citation>
    <scope>NUCLEOTIDE SEQUENCE [LARGE SCALE GENOMIC DNA]</scope>
    <source>
        <strain evidence="1 2">DSM 44720</strain>
    </source>
</reference>
<organism evidence="1 2">
    <name type="scientific">Umezawaea tangerina</name>
    <dbReference type="NCBI Taxonomy" id="84725"/>
    <lineage>
        <taxon>Bacteria</taxon>
        <taxon>Bacillati</taxon>
        <taxon>Actinomycetota</taxon>
        <taxon>Actinomycetes</taxon>
        <taxon>Pseudonocardiales</taxon>
        <taxon>Pseudonocardiaceae</taxon>
        <taxon>Umezawaea</taxon>
    </lineage>
</organism>
<dbReference type="EMBL" id="PVTF01000002">
    <property type="protein sequence ID" value="PRY44926.1"/>
    <property type="molecule type" value="Genomic_DNA"/>
</dbReference>
<evidence type="ECO:0000313" key="1">
    <source>
        <dbReference type="EMBL" id="PRY44926.1"/>
    </source>
</evidence>
<evidence type="ECO:0000313" key="2">
    <source>
        <dbReference type="Proteomes" id="UP000239494"/>
    </source>
</evidence>
<name>A0A2T0TGV2_9PSEU</name>